<evidence type="ECO:0000256" key="1">
    <source>
        <dbReference type="SAM" id="MobiDB-lite"/>
    </source>
</evidence>
<feature type="region of interest" description="Disordered" evidence="1">
    <location>
        <begin position="1"/>
        <end position="24"/>
    </location>
</feature>
<gene>
    <name evidence="2" type="ORF">GCM10023149_37380</name>
</gene>
<accession>A0ABP8GYA4</accession>
<evidence type="ECO:0000313" key="2">
    <source>
        <dbReference type="EMBL" id="GAA4331526.1"/>
    </source>
</evidence>
<protein>
    <submittedName>
        <fullName evidence="2">Uncharacterized protein</fullName>
    </submittedName>
</protein>
<dbReference type="Proteomes" id="UP001500582">
    <property type="component" value="Unassembled WGS sequence"/>
</dbReference>
<keyword evidence="3" id="KW-1185">Reference proteome</keyword>
<reference evidence="3" key="1">
    <citation type="journal article" date="2019" name="Int. J. Syst. Evol. Microbiol.">
        <title>The Global Catalogue of Microorganisms (GCM) 10K type strain sequencing project: providing services to taxonomists for standard genome sequencing and annotation.</title>
        <authorList>
            <consortium name="The Broad Institute Genomics Platform"/>
            <consortium name="The Broad Institute Genome Sequencing Center for Infectious Disease"/>
            <person name="Wu L."/>
            <person name="Ma J."/>
        </authorList>
    </citation>
    <scope>NUCLEOTIDE SEQUENCE [LARGE SCALE GENOMIC DNA]</scope>
    <source>
        <strain evidence="3">JCM 17705</strain>
    </source>
</reference>
<dbReference type="RefSeq" id="WP_345212684.1">
    <property type="nucleotide sequence ID" value="NZ_BAABFT010000011.1"/>
</dbReference>
<name>A0ABP8GYA4_9SPHI</name>
<evidence type="ECO:0000313" key="3">
    <source>
        <dbReference type="Proteomes" id="UP001500582"/>
    </source>
</evidence>
<organism evidence="2 3">
    <name type="scientific">Mucilaginibacter gynuensis</name>
    <dbReference type="NCBI Taxonomy" id="1302236"/>
    <lineage>
        <taxon>Bacteria</taxon>
        <taxon>Pseudomonadati</taxon>
        <taxon>Bacteroidota</taxon>
        <taxon>Sphingobacteriia</taxon>
        <taxon>Sphingobacteriales</taxon>
        <taxon>Sphingobacteriaceae</taxon>
        <taxon>Mucilaginibacter</taxon>
    </lineage>
</organism>
<proteinExistence type="predicted"/>
<dbReference type="EMBL" id="BAABFT010000011">
    <property type="protein sequence ID" value="GAA4331526.1"/>
    <property type="molecule type" value="Genomic_DNA"/>
</dbReference>
<comment type="caution">
    <text evidence="2">The sequence shown here is derived from an EMBL/GenBank/DDBJ whole genome shotgun (WGS) entry which is preliminary data.</text>
</comment>
<sequence>MEKLKEYAKKRDFKKTAEPKAGKSKDKNNLIFVVQKHDASRLHYDFRLEWMAY</sequence>